<evidence type="ECO:0000313" key="3">
    <source>
        <dbReference type="Proteomes" id="UP000256294"/>
    </source>
</evidence>
<dbReference type="RefSeq" id="WP_115825719.1">
    <property type="nucleotide sequence ID" value="NZ_QTUB01000001.1"/>
</dbReference>
<gene>
    <name evidence="2" type="ORF">BDD26_1040</name>
</gene>
<dbReference type="InterPro" id="IPR001242">
    <property type="entry name" value="Condensation_dom"/>
</dbReference>
<dbReference type="SUPFAM" id="SSF52777">
    <property type="entry name" value="CoA-dependent acyltransferases"/>
    <property type="match status" value="1"/>
</dbReference>
<dbReference type="InterPro" id="IPR023213">
    <property type="entry name" value="CAT-like_dom_sf"/>
</dbReference>
<evidence type="ECO:0000313" key="2">
    <source>
        <dbReference type="EMBL" id="REF26404.1"/>
    </source>
</evidence>
<dbReference type="Gene3D" id="3.30.559.10">
    <property type="entry name" value="Chloramphenicol acetyltransferase-like domain"/>
    <property type="match status" value="1"/>
</dbReference>
<protein>
    <submittedName>
        <fullName evidence="2">Condensation domain-containing protein</fullName>
    </submittedName>
</protein>
<reference evidence="2 3" key="1">
    <citation type="submission" date="2018-08" db="EMBL/GenBank/DDBJ databases">
        <title>Genomic Encyclopedia of Archaeal and Bacterial Type Strains, Phase II (KMG-II): from individual species to whole genera.</title>
        <authorList>
            <person name="Goeker M."/>
        </authorList>
    </citation>
    <scope>NUCLEOTIDE SEQUENCE [LARGE SCALE GENOMIC DNA]</scope>
    <source>
        <strain evidence="2 3">DSM 17905</strain>
    </source>
</reference>
<sequence>MIKATLTVESIWKADLKTHKNSTSYNEYRTVCIQGPISIAKLSTAAEKVLARHSAFSIKYMYEDDGLWIENSYPISAKDICVIKATSEKQAQYLLEEFIYKAFDIQLSPLYRFTIIHCEENEKVFVNLTAHHTIVDGWSFSIFF</sequence>
<dbReference type="Pfam" id="PF00668">
    <property type="entry name" value="Condensation"/>
    <property type="match status" value="1"/>
</dbReference>
<comment type="caution">
    <text evidence="2">The sequence shown here is derived from an EMBL/GenBank/DDBJ whole genome shotgun (WGS) entry which is preliminary data.</text>
</comment>
<organism evidence="2 3">
    <name type="scientific">Xenorhabdus cabanillasii</name>
    <dbReference type="NCBI Taxonomy" id="351673"/>
    <lineage>
        <taxon>Bacteria</taxon>
        <taxon>Pseudomonadati</taxon>
        <taxon>Pseudomonadota</taxon>
        <taxon>Gammaproteobacteria</taxon>
        <taxon>Enterobacterales</taxon>
        <taxon>Morganellaceae</taxon>
        <taxon>Xenorhabdus</taxon>
    </lineage>
</organism>
<feature type="domain" description="Condensation" evidence="1">
    <location>
        <begin position="17"/>
        <end position="144"/>
    </location>
</feature>
<dbReference type="GO" id="GO:0003824">
    <property type="term" value="F:catalytic activity"/>
    <property type="evidence" value="ECO:0007669"/>
    <property type="project" value="InterPro"/>
</dbReference>
<name>A0A3D9UK97_9GAMM</name>
<dbReference type="Proteomes" id="UP000256294">
    <property type="component" value="Unassembled WGS sequence"/>
</dbReference>
<accession>A0A3D9UK97</accession>
<proteinExistence type="predicted"/>
<keyword evidence="3" id="KW-1185">Reference proteome</keyword>
<dbReference type="EMBL" id="QTUB01000001">
    <property type="protein sequence ID" value="REF26404.1"/>
    <property type="molecule type" value="Genomic_DNA"/>
</dbReference>
<evidence type="ECO:0000259" key="1">
    <source>
        <dbReference type="Pfam" id="PF00668"/>
    </source>
</evidence>
<dbReference type="AlphaFoldDB" id="A0A3D9UK97"/>